<dbReference type="EMBL" id="BAABKE010000007">
    <property type="protein sequence ID" value="GAA5102526.1"/>
    <property type="molecule type" value="Genomic_DNA"/>
</dbReference>
<dbReference type="RefSeq" id="WP_077926548.1">
    <property type="nucleotide sequence ID" value="NZ_BAABKE010000007.1"/>
</dbReference>
<protein>
    <recommendedName>
        <fullName evidence="3">HPt domain-containing protein</fullName>
    </recommendedName>
</protein>
<accession>A0ABP9MV64</accession>
<name>A0ABP9MV64_9GAMM</name>
<comment type="caution">
    <text evidence="1">The sequence shown here is derived from an EMBL/GenBank/DDBJ whole genome shotgun (WGS) entry which is preliminary data.</text>
</comment>
<organism evidence="1 2">
    <name type="scientific">Wohlfahrtiimonas larvae</name>
    <dbReference type="NCBI Taxonomy" id="1157986"/>
    <lineage>
        <taxon>Bacteria</taxon>
        <taxon>Pseudomonadati</taxon>
        <taxon>Pseudomonadota</taxon>
        <taxon>Gammaproteobacteria</taxon>
        <taxon>Cardiobacteriales</taxon>
        <taxon>Ignatzschineriaceae</taxon>
        <taxon>Wohlfahrtiimonas</taxon>
    </lineage>
</organism>
<dbReference type="Proteomes" id="UP001500631">
    <property type="component" value="Unassembled WGS sequence"/>
</dbReference>
<gene>
    <name evidence="1" type="ORF">GCM10023338_19920</name>
</gene>
<evidence type="ECO:0000313" key="2">
    <source>
        <dbReference type="Proteomes" id="UP001500631"/>
    </source>
</evidence>
<evidence type="ECO:0008006" key="3">
    <source>
        <dbReference type="Google" id="ProtNLM"/>
    </source>
</evidence>
<keyword evidence="2" id="KW-1185">Reference proteome</keyword>
<reference evidence="2" key="1">
    <citation type="journal article" date="2019" name="Int. J. Syst. Evol. Microbiol.">
        <title>The Global Catalogue of Microorganisms (GCM) 10K type strain sequencing project: providing services to taxonomists for standard genome sequencing and annotation.</title>
        <authorList>
            <consortium name="The Broad Institute Genomics Platform"/>
            <consortium name="The Broad Institute Genome Sequencing Center for Infectious Disease"/>
            <person name="Wu L."/>
            <person name="Ma J."/>
        </authorList>
    </citation>
    <scope>NUCLEOTIDE SEQUENCE [LARGE SCALE GENOMIC DNA]</scope>
    <source>
        <strain evidence="2">JCM 18424</strain>
    </source>
</reference>
<proteinExistence type="predicted"/>
<evidence type="ECO:0000313" key="1">
    <source>
        <dbReference type="EMBL" id="GAA5102526.1"/>
    </source>
</evidence>
<sequence length="104" mass="11907">MTSKIPEALVEKYLQSFNEKELSLTSLLDLLVDDEESLVSEENSEALKNLHHFVYQLNSSALTYEQGQLANKTKEFLKLMEQSEVNIQDVLLCGQQLIQLLQHP</sequence>